<dbReference type="PROSITE" id="PS50850">
    <property type="entry name" value="MFS"/>
    <property type="match status" value="1"/>
</dbReference>
<feature type="compositionally biased region" description="Polar residues" evidence="6">
    <location>
        <begin position="22"/>
        <end position="44"/>
    </location>
</feature>
<evidence type="ECO:0000256" key="5">
    <source>
        <dbReference type="ARBA" id="ARBA00023136"/>
    </source>
</evidence>
<dbReference type="EMBL" id="KZ613895">
    <property type="protein sequence ID" value="PMD52972.1"/>
    <property type="molecule type" value="Genomic_DNA"/>
</dbReference>
<proteinExistence type="predicted"/>
<dbReference type="InterPro" id="IPR036259">
    <property type="entry name" value="MFS_trans_sf"/>
</dbReference>
<evidence type="ECO:0000256" key="3">
    <source>
        <dbReference type="ARBA" id="ARBA00022692"/>
    </source>
</evidence>
<dbReference type="GO" id="GO:0016020">
    <property type="term" value="C:membrane"/>
    <property type="evidence" value="ECO:0007669"/>
    <property type="project" value="UniProtKB-SubCell"/>
</dbReference>
<dbReference type="InterPro" id="IPR005829">
    <property type="entry name" value="Sugar_transporter_CS"/>
</dbReference>
<dbReference type="OrthoDB" id="433512at2759"/>
<evidence type="ECO:0000259" key="8">
    <source>
        <dbReference type="PROSITE" id="PS50850"/>
    </source>
</evidence>
<keyword evidence="10" id="KW-1185">Reference proteome</keyword>
<feature type="transmembrane region" description="Helical" evidence="7">
    <location>
        <begin position="241"/>
        <end position="261"/>
    </location>
</feature>
<feature type="transmembrane region" description="Helical" evidence="7">
    <location>
        <begin position="309"/>
        <end position="333"/>
    </location>
</feature>
<feature type="compositionally biased region" description="Polar residues" evidence="6">
    <location>
        <begin position="1"/>
        <end position="11"/>
    </location>
</feature>
<evidence type="ECO:0000313" key="9">
    <source>
        <dbReference type="EMBL" id="PMD52972.1"/>
    </source>
</evidence>
<accession>A0A2J6SQC4</accession>
<comment type="subcellular location">
    <subcellularLocation>
        <location evidence="1">Membrane</location>
        <topology evidence="1">Multi-pass membrane protein</topology>
    </subcellularLocation>
</comment>
<keyword evidence="5 7" id="KW-0472">Membrane</keyword>
<keyword evidence="3 7" id="KW-0812">Transmembrane</keyword>
<feature type="transmembrane region" description="Helical" evidence="7">
    <location>
        <begin position="211"/>
        <end position="234"/>
    </location>
</feature>
<dbReference type="STRING" id="1095630.A0A2J6SQC4"/>
<feature type="transmembrane region" description="Helical" evidence="7">
    <location>
        <begin position="177"/>
        <end position="199"/>
    </location>
</feature>
<evidence type="ECO:0000256" key="2">
    <source>
        <dbReference type="ARBA" id="ARBA00022448"/>
    </source>
</evidence>
<feature type="region of interest" description="Disordered" evidence="6">
    <location>
        <begin position="78"/>
        <end position="120"/>
    </location>
</feature>
<evidence type="ECO:0000256" key="6">
    <source>
        <dbReference type="SAM" id="MobiDB-lite"/>
    </source>
</evidence>
<dbReference type="Proteomes" id="UP000235371">
    <property type="component" value="Unassembled WGS sequence"/>
</dbReference>
<protein>
    <submittedName>
        <fullName evidence="9">MFS general substrate transporter</fullName>
    </submittedName>
</protein>
<name>A0A2J6SQC4_9HELO</name>
<feature type="transmembrane region" description="Helical" evidence="7">
    <location>
        <begin position="353"/>
        <end position="371"/>
    </location>
</feature>
<dbReference type="InterPro" id="IPR020846">
    <property type="entry name" value="MFS_dom"/>
</dbReference>
<dbReference type="PROSITE" id="PS00216">
    <property type="entry name" value="SUGAR_TRANSPORT_1"/>
    <property type="match status" value="1"/>
</dbReference>
<dbReference type="Pfam" id="PF00083">
    <property type="entry name" value="Sugar_tr"/>
    <property type="match status" value="1"/>
</dbReference>
<evidence type="ECO:0000256" key="7">
    <source>
        <dbReference type="SAM" id="Phobius"/>
    </source>
</evidence>
<dbReference type="GO" id="GO:0022857">
    <property type="term" value="F:transmembrane transporter activity"/>
    <property type="evidence" value="ECO:0007669"/>
    <property type="project" value="InterPro"/>
</dbReference>
<feature type="transmembrane region" description="Helical" evidence="7">
    <location>
        <begin position="267"/>
        <end position="288"/>
    </location>
</feature>
<feature type="compositionally biased region" description="Basic and acidic residues" evidence="6">
    <location>
        <begin position="85"/>
        <end position="103"/>
    </location>
</feature>
<dbReference type="InParanoid" id="A0A2J6SQC4"/>
<dbReference type="Gene3D" id="1.20.1250.20">
    <property type="entry name" value="MFS general substrate transporter like domains"/>
    <property type="match status" value="1"/>
</dbReference>
<dbReference type="PROSITE" id="PS00217">
    <property type="entry name" value="SUGAR_TRANSPORT_2"/>
    <property type="match status" value="1"/>
</dbReference>
<reference evidence="9 10" key="1">
    <citation type="submission" date="2016-04" db="EMBL/GenBank/DDBJ databases">
        <title>A degradative enzymes factory behind the ericoid mycorrhizal symbiosis.</title>
        <authorList>
            <consortium name="DOE Joint Genome Institute"/>
            <person name="Martino E."/>
            <person name="Morin E."/>
            <person name="Grelet G."/>
            <person name="Kuo A."/>
            <person name="Kohler A."/>
            <person name="Daghino S."/>
            <person name="Barry K."/>
            <person name="Choi C."/>
            <person name="Cichocki N."/>
            <person name="Clum A."/>
            <person name="Copeland A."/>
            <person name="Hainaut M."/>
            <person name="Haridas S."/>
            <person name="Labutti K."/>
            <person name="Lindquist E."/>
            <person name="Lipzen A."/>
            <person name="Khouja H.-R."/>
            <person name="Murat C."/>
            <person name="Ohm R."/>
            <person name="Olson A."/>
            <person name="Spatafora J."/>
            <person name="Veneault-Fourrey C."/>
            <person name="Henrissat B."/>
            <person name="Grigoriev I."/>
            <person name="Martin F."/>
            <person name="Perotto S."/>
        </authorList>
    </citation>
    <scope>NUCLEOTIDE SEQUENCE [LARGE SCALE GENOMIC DNA]</scope>
    <source>
        <strain evidence="9 10">E</strain>
    </source>
</reference>
<dbReference type="PANTHER" id="PTHR23511:SF34">
    <property type="entry name" value="SYNAPTIC VESICLE GLYCOPROTEIN 2"/>
    <property type="match status" value="1"/>
</dbReference>
<evidence type="ECO:0000313" key="10">
    <source>
        <dbReference type="Proteomes" id="UP000235371"/>
    </source>
</evidence>
<dbReference type="InterPro" id="IPR005828">
    <property type="entry name" value="MFS_sugar_transport-like"/>
</dbReference>
<evidence type="ECO:0000256" key="1">
    <source>
        <dbReference type="ARBA" id="ARBA00004141"/>
    </source>
</evidence>
<gene>
    <name evidence="9" type="ORF">K444DRAFT_635892</name>
</gene>
<feature type="domain" description="Major facilitator superfamily (MFS) profile" evidence="8">
    <location>
        <begin position="169"/>
        <end position="421"/>
    </location>
</feature>
<dbReference type="SUPFAM" id="SSF103473">
    <property type="entry name" value="MFS general substrate transporter"/>
    <property type="match status" value="1"/>
</dbReference>
<dbReference type="AlphaFoldDB" id="A0A2J6SQC4"/>
<organism evidence="9 10">
    <name type="scientific">Hyaloscypha bicolor E</name>
    <dbReference type="NCBI Taxonomy" id="1095630"/>
    <lineage>
        <taxon>Eukaryota</taxon>
        <taxon>Fungi</taxon>
        <taxon>Dikarya</taxon>
        <taxon>Ascomycota</taxon>
        <taxon>Pezizomycotina</taxon>
        <taxon>Leotiomycetes</taxon>
        <taxon>Helotiales</taxon>
        <taxon>Hyaloscyphaceae</taxon>
        <taxon>Hyaloscypha</taxon>
        <taxon>Hyaloscypha bicolor</taxon>
    </lineage>
</organism>
<evidence type="ECO:0000256" key="4">
    <source>
        <dbReference type="ARBA" id="ARBA00022989"/>
    </source>
</evidence>
<keyword evidence="2" id="KW-0813">Transport</keyword>
<feature type="region of interest" description="Disordered" evidence="6">
    <location>
        <begin position="1"/>
        <end position="47"/>
    </location>
</feature>
<sequence length="421" mass="46625">MTQPQLNNLGGSSILEARRPLRTSSDTLRSIRQQDTSSFPTSSEARAAYHVTPSQLVSSNKAAPTIPSAPQFRDSIELAGPSDAHIPHLEERKYSEKTPRRETQSSSRRGPSRRELAGRRRNPLREVNLWRWDPMARAGHEHPPGPFLSAHMQQNVLEIMESDPFQWKMVMTTGSGVFAASYAFFVPNMILPALNFVYWPNATLLDKNYKVHLVALAGALLGSLLAGIIADIFGRKQLYRLGPFLLLIGAIGLAGASAGFNNSTMSILGWILFWQFFLGIGVGIEWTLSGVISAEFAPAKHRSRMMATIFLMQPVAYLVVSALVLLLLGSLGRSSGLREEIDHQRAAIAVDKLWRYLVGLGGIPALITLFFRAGMYESPRYSFDLAEEGPVDEVRGPFTMESDIRLCSYFTARGFLRDLGN</sequence>
<dbReference type="RefSeq" id="XP_024729876.1">
    <property type="nucleotide sequence ID" value="XM_024883929.1"/>
</dbReference>
<keyword evidence="4 7" id="KW-1133">Transmembrane helix</keyword>
<dbReference type="GeneID" id="36592006"/>
<dbReference type="PANTHER" id="PTHR23511">
    <property type="entry name" value="SYNAPTIC VESICLE GLYCOPROTEIN 2"/>
    <property type="match status" value="1"/>
</dbReference>